<evidence type="ECO:0000256" key="1">
    <source>
        <dbReference type="SAM" id="MobiDB-lite"/>
    </source>
</evidence>
<feature type="compositionally biased region" description="Polar residues" evidence="1">
    <location>
        <begin position="119"/>
        <end position="137"/>
    </location>
</feature>
<dbReference type="EnsemblMetazoa" id="MDOA015847-RA">
    <property type="protein sequence ID" value="MDOA015847-PA"/>
    <property type="gene ID" value="MDOA015847"/>
</dbReference>
<sequence>MVYSIGMAIFDFWDAVLHGRLPSSGDIFPQISRPIPMNYESDYELDQILRNPPPSRNSLIAQLERDVEEANTKMKELLPSDIEFEQFINAELRNSQMSLDIQPRSSYFENLPNAVRNKGNGQLDNETSADDGNNQIK</sequence>
<feature type="region of interest" description="Disordered" evidence="1">
    <location>
        <begin position="111"/>
        <end position="137"/>
    </location>
</feature>
<protein>
    <submittedName>
        <fullName evidence="2">Uncharacterized protein</fullName>
    </submittedName>
</protein>
<dbReference type="VEuPathDB" id="VectorBase:MDOA015847"/>
<proteinExistence type="predicted"/>
<organism evidence="2">
    <name type="scientific">Musca domestica</name>
    <name type="common">House fly</name>
    <dbReference type="NCBI Taxonomy" id="7370"/>
    <lineage>
        <taxon>Eukaryota</taxon>
        <taxon>Metazoa</taxon>
        <taxon>Ecdysozoa</taxon>
        <taxon>Arthropoda</taxon>
        <taxon>Hexapoda</taxon>
        <taxon>Insecta</taxon>
        <taxon>Pterygota</taxon>
        <taxon>Neoptera</taxon>
        <taxon>Endopterygota</taxon>
        <taxon>Diptera</taxon>
        <taxon>Brachycera</taxon>
        <taxon>Muscomorpha</taxon>
        <taxon>Muscoidea</taxon>
        <taxon>Muscidae</taxon>
        <taxon>Musca</taxon>
    </lineage>
</organism>
<accession>A0A1I8NIU0</accession>
<reference evidence="2" key="1">
    <citation type="submission" date="2020-05" db="UniProtKB">
        <authorList>
            <consortium name="EnsemblMetazoa"/>
        </authorList>
    </citation>
    <scope>IDENTIFICATION</scope>
    <source>
        <strain evidence="2">Aabys</strain>
    </source>
</reference>
<dbReference type="AlphaFoldDB" id="A0A1I8NIU0"/>
<name>A0A1I8NIU0_MUSDO</name>
<evidence type="ECO:0000313" key="2">
    <source>
        <dbReference type="EnsemblMetazoa" id="MDOA015847-PA"/>
    </source>
</evidence>